<dbReference type="PANTHER" id="PTHR46082">
    <property type="entry name" value="ATP/GTP-BINDING PROTEIN-RELATED"/>
    <property type="match status" value="1"/>
</dbReference>
<reference evidence="2 3" key="1">
    <citation type="submission" date="2023-08" db="EMBL/GenBank/DDBJ databases">
        <authorList>
            <person name="Palmer J.M."/>
        </authorList>
    </citation>
    <scope>NUCLEOTIDE SEQUENCE [LARGE SCALE GENOMIC DNA]</scope>
    <source>
        <strain evidence="2 3">TWF481</strain>
    </source>
</reference>
<dbReference type="EMBL" id="JAVHJL010000007">
    <property type="protein sequence ID" value="KAK6500073.1"/>
    <property type="molecule type" value="Genomic_DNA"/>
</dbReference>
<dbReference type="GO" id="GO:0009116">
    <property type="term" value="P:nucleoside metabolic process"/>
    <property type="evidence" value="ECO:0007669"/>
    <property type="project" value="InterPro"/>
</dbReference>
<gene>
    <name evidence="2" type="ORF">TWF481_010431</name>
</gene>
<sequence>MDIDADGEMVVDPKPREAYTIGWICALPKEQIAAIPMLDERHPDIPSKSPNDENVYTLGSIGPHNVAITCLPLKCYGTCQTARAVSQMLSSFPSIKITFVVGIGAGIPSKVKLGDVVVSTEWAKWDFGKTNGNGVFEGTDRKCRPPDGLLSIMSKIQTEHGLRGETRIPEYIRNLETSYPHLALKYTPVRNPEEIGIHYGLIASGCQVIKDAKLRDRINQQLGGQVLCLEMEAAGLVGFPALVIRGICDYADSNKNDDWQEYAAAVAAACAKEFINRIEPAAAAEVSIKKEDFDKGGYPVYTLKLRLTISASESSWT</sequence>
<feature type="domain" description="Nucleoside phosphorylase" evidence="1">
    <location>
        <begin position="20"/>
        <end position="275"/>
    </location>
</feature>
<comment type="caution">
    <text evidence="2">The sequence shown here is derived from an EMBL/GenBank/DDBJ whole genome shotgun (WGS) entry which is preliminary data.</text>
</comment>
<evidence type="ECO:0000259" key="1">
    <source>
        <dbReference type="Pfam" id="PF01048"/>
    </source>
</evidence>
<dbReference type="GO" id="GO:0003824">
    <property type="term" value="F:catalytic activity"/>
    <property type="evidence" value="ECO:0007669"/>
    <property type="project" value="InterPro"/>
</dbReference>
<evidence type="ECO:0000313" key="2">
    <source>
        <dbReference type="EMBL" id="KAK6500073.1"/>
    </source>
</evidence>
<dbReference type="PANTHER" id="PTHR46082:SF11">
    <property type="entry name" value="AAA+ ATPASE DOMAIN-CONTAINING PROTEIN-RELATED"/>
    <property type="match status" value="1"/>
</dbReference>
<proteinExistence type="predicted"/>
<keyword evidence="3" id="KW-1185">Reference proteome</keyword>
<dbReference type="Gene3D" id="3.40.50.1580">
    <property type="entry name" value="Nucleoside phosphorylase domain"/>
    <property type="match status" value="1"/>
</dbReference>
<dbReference type="Proteomes" id="UP001370758">
    <property type="component" value="Unassembled WGS sequence"/>
</dbReference>
<accession>A0AAV9W0Q3</accession>
<protein>
    <recommendedName>
        <fullName evidence="1">Nucleoside phosphorylase domain-containing protein</fullName>
    </recommendedName>
</protein>
<evidence type="ECO:0000313" key="3">
    <source>
        <dbReference type="Proteomes" id="UP001370758"/>
    </source>
</evidence>
<dbReference type="InterPro" id="IPR035994">
    <property type="entry name" value="Nucleoside_phosphorylase_sf"/>
</dbReference>
<dbReference type="SUPFAM" id="SSF53167">
    <property type="entry name" value="Purine and uridine phosphorylases"/>
    <property type="match status" value="1"/>
</dbReference>
<dbReference type="InterPro" id="IPR000845">
    <property type="entry name" value="Nucleoside_phosphorylase_d"/>
</dbReference>
<organism evidence="2 3">
    <name type="scientific">Arthrobotrys musiformis</name>
    <dbReference type="NCBI Taxonomy" id="47236"/>
    <lineage>
        <taxon>Eukaryota</taxon>
        <taxon>Fungi</taxon>
        <taxon>Dikarya</taxon>
        <taxon>Ascomycota</taxon>
        <taxon>Pezizomycotina</taxon>
        <taxon>Orbiliomycetes</taxon>
        <taxon>Orbiliales</taxon>
        <taxon>Orbiliaceae</taxon>
        <taxon>Arthrobotrys</taxon>
    </lineage>
</organism>
<dbReference type="AlphaFoldDB" id="A0AAV9W0Q3"/>
<dbReference type="Pfam" id="PF01048">
    <property type="entry name" value="PNP_UDP_1"/>
    <property type="match status" value="1"/>
</dbReference>
<dbReference type="InterPro" id="IPR053137">
    <property type="entry name" value="NLR-like"/>
</dbReference>
<name>A0AAV9W0Q3_9PEZI</name>